<dbReference type="GO" id="GO:0009279">
    <property type="term" value="C:cell outer membrane"/>
    <property type="evidence" value="ECO:0007669"/>
    <property type="project" value="UniProtKB-SubCell"/>
</dbReference>
<feature type="domain" description="TonB-dependent transporter Oar-like beta-barrel" evidence="8">
    <location>
        <begin position="308"/>
        <end position="940"/>
    </location>
</feature>
<comment type="subcellular location">
    <subcellularLocation>
        <location evidence="1">Cell outer membrane</location>
        <topology evidence="1">Multi-pass membrane protein</topology>
    </subcellularLocation>
</comment>
<dbReference type="InterPro" id="IPR037066">
    <property type="entry name" value="Plug_dom_sf"/>
</dbReference>
<keyword evidence="5" id="KW-0472">Membrane</keyword>
<dbReference type="EMBL" id="BNCK01000010">
    <property type="protein sequence ID" value="GHG03862.1"/>
    <property type="molecule type" value="Genomic_DNA"/>
</dbReference>
<keyword evidence="2" id="KW-0813">Transport</keyword>
<dbReference type="Gene3D" id="2.170.130.10">
    <property type="entry name" value="TonB-dependent receptor, plug domain"/>
    <property type="match status" value="1"/>
</dbReference>
<dbReference type="RefSeq" id="WP_189773685.1">
    <property type="nucleotide sequence ID" value="NZ_BNCK01000010.1"/>
</dbReference>
<accession>A0A919BNJ4</accession>
<evidence type="ECO:0000256" key="7">
    <source>
        <dbReference type="SAM" id="SignalP"/>
    </source>
</evidence>
<evidence type="ECO:0000259" key="8">
    <source>
        <dbReference type="Pfam" id="PF25183"/>
    </source>
</evidence>
<keyword evidence="10" id="KW-1185">Reference proteome</keyword>
<organism evidence="9 10">
    <name type="scientific">Thalassotalea marina</name>
    <dbReference type="NCBI Taxonomy" id="1673741"/>
    <lineage>
        <taxon>Bacteria</taxon>
        <taxon>Pseudomonadati</taxon>
        <taxon>Pseudomonadota</taxon>
        <taxon>Gammaproteobacteria</taxon>
        <taxon>Alteromonadales</taxon>
        <taxon>Colwelliaceae</taxon>
        <taxon>Thalassotalea</taxon>
    </lineage>
</organism>
<dbReference type="GO" id="GO:0044718">
    <property type="term" value="P:siderophore transmembrane transport"/>
    <property type="evidence" value="ECO:0007669"/>
    <property type="project" value="TreeGrafter"/>
</dbReference>
<feature type="signal peptide" evidence="7">
    <location>
        <begin position="1"/>
        <end position="23"/>
    </location>
</feature>
<gene>
    <name evidence="9" type="primary">oar</name>
    <name evidence="9" type="ORF">GCM10017161_36510</name>
</gene>
<dbReference type="AlphaFoldDB" id="A0A919BNJ4"/>
<evidence type="ECO:0000256" key="6">
    <source>
        <dbReference type="ARBA" id="ARBA00023237"/>
    </source>
</evidence>
<dbReference type="Gene3D" id="2.40.170.20">
    <property type="entry name" value="TonB-dependent receptor, beta-barrel domain"/>
    <property type="match status" value="1"/>
</dbReference>
<dbReference type="Pfam" id="PF25183">
    <property type="entry name" value="OMP_b-brl_4"/>
    <property type="match status" value="1"/>
</dbReference>
<keyword evidence="3" id="KW-1134">Transmembrane beta strand</keyword>
<sequence length="983" mass="109590">MMINLKRSALALAVVMATSTAYAADNSSGGIYGSAKAGATVTVVNQDTGLRRTVTAGEDGKFNLKSLPVGKYKVSSDGNSIDLTVTIGTNQQAFLDSSVERIEVTGGRMTAIDTTSVESTTVFTAEQLETLPVNLDVTSVALLAPGTTQGDSAFGNLASFGGSSVAENGYYINGFDVTDLRKLISFADLPYDAIAQQQVKTGGYGAEFGRSLGGIVNLVTKRGTNEWKFGGAIYTTPGSLKEDQKNVVSRDPELDYAHRYHRFRSYNKSSDTKYNIYGGGPIIEDTLFIFGMVEGQKYEAEAYGRTTSTKEEIDSPQYMVKVDWNITDDHLLEYTHINNESDKDVVDYKNADDVFFVGKHGDVEAEYTEKSGGTVDIVKYTGFLTDDLTVSALYGKLESEDIRNPEALPGAECPRVFDSRFTASAGQVEYQGCWNTAQVTIRDPNFGPNTDERETYRFTLDYVIGDHNIRIGYDKEEYISGSAGTVYTGDAYWRYFNAADLGLDPTPNGYVVRKWDYKTGSASFSAENTAFYIEDTWQVNDNWTVYAGLRRETFENLNGEGNTFVEADELDAPRLGFTWDVDGDSTKKLFGTWGRYYIPVATNTNIRASGTEYRITTYYEYTDIDPVTWAPSGLTQIGEPILSSGSQEAPDSRVISVTDLDPMHQDEFILGYQQEVNEWMLGLRAVYRDVKDGMDDYCSHQPFADWAADNGHTNFDTSTMAGCMMMNPGKDFKIFMDLNNDGNLTENTIPKEYLGLDKYKRTYKALEFFFERPKTDNWFLQGSYTWAKSEGNIEGYVNSTLGQDDAGLTQDLDHAMFQQGSYGSLPNERRHTFKVFGMYDLTDEIALSANLTLQSGRPLSCTGYVPLDDPALGEDAGNLYYYSASSFYCLNENGEHELGKRGDFGHTPWTKRLDMGVMYNPDWADGKVTFRMDLFNVLNFQEVTKFTETGDVNRDAPYRNPEFMNASDFQAPRSIRLSARFKF</sequence>
<dbReference type="InterPro" id="IPR039426">
    <property type="entry name" value="TonB-dep_rcpt-like"/>
</dbReference>
<proteinExistence type="predicted"/>
<dbReference type="Pfam" id="PF13620">
    <property type="entry name" value="CarboxypepD_reg"/>
    <property type="match status" value="1"/>
</dbReference>
<keyword evidence="7" id="KW-0732">Signal</keyword>
<keyword evidence="6" id="KW-0998">Cell outer membrane</keyword>
<evidence type="ECO:0000256" key="3">
    <source>
        <dbReference type="ARBA" id="ARBA00022452"/>
    </source>
</evidence>
<dbReference type="GO" id="GO:0015344">
    <property type="term" value="F:siderophore uptake transmembrane transporter activity"/>
    <property type="evidence" value="ECO:0007669"/>
    <property type="project" value="TreeGrafter"/>
</dbReference>
<evidence type="ECO:0000256" key="4">
    <source>
        <dbReference type="ARBA" id="ARBA00022692"/>
    </source>
</evidence>
<reference evidence="9" key="2">
    <citation type="submission" date="2020-09" db="EMBL/GenBank/DDBJ databases">
        <authorList>
            <person name="Sun Q."/>
            <person name="Kim S."/>
        </authorList>
    </citation>
    <scope>NUCLEOTIDE SEQUENCE</scope>
    <source>
        <strain evidence="9">KCTC 42731</strain>
    </source>
</reference>
<evidence type="ECO:0000313" key="10">
    <source>
        <dbReference type="Proteomes" id="UP000623842"/>
    </source>
</evidence>
<name>A0A919BNJ4_9GAMM</name>
<keyword evidence="4" id="KW-0812">Transmembrane</keyword>
<feature type="chain" id="PRO_5037066694" evidence="7">
    <location>
        <begin position="24"/>
        <end position="983"/>
    </location>
</feature>
<evidence type="ECO:0000256" key="5">
    <source>
        <dbReference type="ARBA" id="ARBA00023136"/>
    </source>
</evidence>
<dbReference type="SUPFAM" id="SSF49478">
    <property type="entry name" value="Cna protein B-type domain"/>
    <property type="match status" value="1"/>
</dbReference>
<dbReference type="InterPro" id="IPR057601">
    <property type="entry name" value="Oar-like_b-barrel"/>
</dbReference>
<comment type="caution">
    <text evidence="9">The sequence shown here is derived from an EMBL/GenBank/DDBJ whole genome shotgun (WGS) entry which is preliminary data.</text>
</comment>
<evidence type="ECO:0000256" key="2">
    <source>
        <dbReference type="ARBA" id="ARBA00022448"/>
    </source>
</evidence>
<evidence type="ECO:0000313" key="9">
    <source>
        <dbReference type="EMBL" id="GHG03862.1"/>
    </source>
</evidence>
<dbReference type="SUPFAM" id="SSF56935">
    <property type="entry name" value="Porins"/>
    <property type="match status" value="1"/>
</dbReference>
<dbReference type="Proteomes" id="UP000623842">
    <property type="component" value="Unassembled WGS sequence"/>
</dbReference>
<evidence type="ECO:0000256" key="1">
    <source>
        <dbReference type="ARBA" id="ARBA00004571"/>
    </source>
</evidence>
<dbReference type="InterPro" id="IPR036942">
    <property type="entry name" value="Beta-barrel_TonB_sf"/>
</dbReference>
<dbReference type="PANTHER" id="PTHR30069:SF46">
    <property type="entry name" value="OAR PROTEIN"/>
    <property type="match status" value="1"/>
</dbReference>
<dbReference type="PANTHER" id="PTHR30069">
    <property type="entry name" value="TONB-DEPENDENT OUTER MEMBRANE RECEPTOR"/>
    <property type="match status" value="1"/>
</dbReference>
<protein>
    <submittedName>
        <fullName evidence="9">Oar protein</fullName>
    </submittedName>
</protein>
<reference evidence="9" key="1">
    <citation type="journal article" date="2014" name="Int. J. Syst. Evol. Microbiol.">
        <title>Complete genome sequence of Corynebacterium casei LMG S-19264T (=DSM 44701T), isolated from a smear-ripened cheese.</title>
        <authorList>
            <consortium name="US DOE Joint Genome Institute (JGI-PGF)"/>
            <person name="Walter F."/>
            <person name="Albersmeier A."/>
            <person name="Kalinowski J."/>
            <person name="Ruckert C."/>
        </authorList>
    </citation>
    <scope>NUCLEOTIDE SEQUENCE</scope>
    <source>
        <strain evidence="9">KCTC 42731</strain>
    </source>
</reference>